<dbReference type="OrthoDB" id="193931at2759"/>
<dbReference type="FunCoup" id="A0A0B2UM90">
    <property type="interactions" value="185"/>
</dbReference>
<feature type="binding site" evidence="7">
    <location>
        <position position="88"/>
    </location>
    <ligand>
        <name>ATP</name>
        <dbReference type="ChEBI" id="CHEBI:30616"/>
    </ligand>
</feature>
<evidence type="ECO:0000256" key="7">
    <source>
        <dbReference type="PROSITE-ProRule" id="PRU10141"/>
    </source>
</evidence>
<dbReference type="PANTHER" id="PTHR24346">
    <property type="entry name" value="MAP/MICROTUBULE AFFINITY-REGULATING KINASE"/>
    <property type="match status" value="1"/>
</dbReference>
<reference evidence="9 10" key="1">
    <citation type="journal article" date="2014" name="MBio">
        <title>The Ordospora colligata genome; evolution of extreme reduction in microsporidia and host-to-parasite horizontal gene transfer.</title>
        <authorList>
            <person name="Pombert J.-F."/>
            <person name="Haag K.L."/>
            <person name="Beidas S."/>
            <person name="Ebert D."/>
            <person name="Keeling P.J."/>
        </authorList>
    </citation>
    <scope>NUCLEOTIDE SEQUENCE [LARGE SCALE GENOMIC DNA]</scope>
    <source>
        <strain evidence="9 10">OC4</strain>
    </source>
</reference>
<dbReference type="InterPro" id="IPR000719">
    <property type="entry name" value="Prot_kinase_dom"/>
</dbReference>
<dbReference type="InterPro" id="IPR011009">
    <property type="entry name" value="Kinase-like_dom_sf"/>
</dbReference>
<accession>A0A0B2UM90</accession>
<name>A0A0B2UM90_9MICR</name>
<dbReference type="STRING" id="1354746.A0A0B2UM90"/>
<dbReference type="EMBL" id="JOKQ01000003">
    <property type="protein sequence ID" value="KHN70090.1"/>
    <property type="molecule type" value="Genomic_DNA"/>
</dbReference>
<evidence type="ECO:0000256" key="1">
    <source>
        <dbReference type="ARBA" id="ARBA00010791"/>
    </source>
</evidence>
<comment type="similarity">
    <text evidence="1">Belongs to the protein kinase superfamily. CAMK Ser/Thr protein kinase family. NIM1 subfamily.</text>
</comment>
<dbReference type="HOGENOM" id="CLU_000288_59_11_1"/>
<gene>
    <name evidence="9" type="ORF">M896_030770</name>
</gene>
<dbReference type="VEuPathDB" id="MicrosporidiaDB:M896_030770"/>
<proteinExistence type="inferred from homology"/>
<dbReference type="RefSeq" id="XP_014564132.1">
    <property type="nucleotide sequence ID" value="XM_014708646.1"/>
</dbReference>
<dbReference type="AlphaFoldDB" id="A0A0B2UM90"/>
<evidence type="ECO:0000256" key="5">
    <source>
        <dbReference type="ARBA" id="ARBA00022777"/>
    </source>
</evidence>
<dbReference type="PANTHER" id="PTHR24346:SF82">
    <property type="entry name" value="KP78A-RELATED"/>
    <property type="match status" value="1"/>
</dbReference>
<keyword evidence="3" id="KW-0808">Transferase</keyword>
<dbReference type="GO" id="GO:0005524">
    <property type="term" value="F:ATP binding"/>
    <property type="evidence" value="ECO:0007669"/>
    <property type="project" value="UniProtKB-UniRule"/>
</dbReference>
<dbReference type="GO" id="GO:0005737">
    <property type="term" value="C:cytoplasm"/>
    <property type="evidence" value="ECO:0007669"/>
    <property type="project" value="TreeGrafter"/>
</dbReference>
<sequence length="569" mass="65995">MDGEEESQWSYISSDEIKADDKINSSIDANAPSSPSVEQEMKGMIGDFDYIENRWIGNYRFVKQLGTGSSSKVVLGCDIRNGEKVAIKIVPRRIVDGNDSETEIRCDQRIFREVVISSVLNHPHIVKLKNFLYSPTHYFLIFEYVNGRQLYDIVLNEGPLSEQDAQKYFRQLLSAIEYIHRNSMVHRDLKIENVLIDEDNNVKLIDFGLSNFYDNKMLLNTFCGSLYFAAPELLFGQRYCGPEIDVWSLGVVLYVLLCGCVPFDDENVQGLQEKIKQADFSFCKTISKDASELIRGMILAQPSSRLCLDQIISSKWVNDGKKCKINSHVSRRCPVMKINELCIRKVSRAMRFQFPNMEREVRRFHKICQEDVRTLEQTYWSRRPVISLYYLACESFRGTEENLDDEGEGEWKNGNQLEDIHEFVRFALSSDNEMYSGHGKTKHLLAPINQESLCNSHSSRCREIGYPRIRQTYLKGFFKGIRVKHIGSQNAIKKILLDIFNINGIAYEATEKSYLCSVRQDSLECYFKVSMYFNVLLNEYYLTITPLSNDKKFFRSIYEWIYTGMKNRA</sequence>
<dbReference type="GO" id="GO:0000226">
    <property type="term" value="P:microtubule cytoskeleton organization"/>
    <property type="evidence" value="ECO:0007669"/>
    <property type="project" value="TreeGrafter"/>
</dbReference>
<keyword evidence="10" id="KW-1185">Reference proteome</keyword>
<evidence type="ECO:0000256" key="2">
    <source>
        <dbReference type="ARBA" id="ARBA00022527"/>
    </source>
</evidence>
<evidence type="ECO:0000256" key="6">
    <source>
        <dbReference type="ARBA" id="ARBA00022840"/>
    </source>
</evidence>
<dbReference type="InParanoid" id="A0A0B2UM90"/>
<dbReference type="InterPro" id="IPR008271">
    <property type="entry name" value="Ser/Thr_kinase_AS"/>
</dbReference>
<dbReference type="Gene3D" id="1.10.510.10">
    <property type="entry name" value="Transferase(Phosphotransferase) domain 1"/>
    <property type="match status" value="1"/>
</dbReference>
<comment type="caution">
    <text evidence="9">The sequence shown here is derived from an EMBL/GenBank/DDBJ whole genome shotgun (WGS) entry which is preliminary data.</text>
</comment>
<evidence type="ECO:0000259" key="8">
    <source>
        <dbReference type="PROSITE" id="PS50011"/>
    </source>
</evidence>
<keyword evidence="5 9" id="KW-0418">Kinase</keyword>
<evidence type="ECO:0000256" key="3">
    <source>
        <dbReference type="ARBA" id="ARBA00022679"/>
    </source>
</evidence>
<keyword evidence="4 7" id="KW-0547">Nucleotide-binding</keyword>
<dbReference type="FunFam" id="1.10.510.10:FF:000571">
    <property type="entry name" value="Maternal embryonic leucine zipper kinase"/>
    <property type="match status" value="1"/>
</dbReference>
<evidence type="ECO:0000313" key="9">
    <source>
        <dbReference type="EMBL" id="KHN70090.1"/>
    </source>
</evidence>
<dbReference type="PROSITE" id="PS50011">
    <property type="entry name" value="PROTEIN_KINASE_DOM"/>
    <property type="match status" value="1"/>
</dbReference>
<dbReference type="Pfam" id="PF00069">
    <property type="entry name" value="Pkinase"/>
    <property type="match status" value="1"/>
</dbReference>
<dbReference type="PROSITE" id="PS00107">
    <property type="entry name" value="PROTEIN_KINASE_ATP"/>
    <property type="match status" value="1"/>
</dbReference>
<keyword evidence="6 7" id="KW-0067">ATP-binding</keyword>
<dbReference type="Proteomes" id="UP000031056">
    <property type="component" value="Unassembled WGS sequence"/>
</dbReference>
<dbReference type="SUPFAM" id="SSF56112">
    <property type="entry name" value="Protein kinase-like (PK-like)"/>
    <property type="match status" value="1"/>
</dbReference>
<organism evidence="9 10">
    <name type="scientific">Ordospora colligata OC4</name>
    <dbReference type="NCBI Taxonomy" id="1354746"/>
    <lineage>
        <taxon>Eukaryota</taxon>
        <taxon>Fungi</taxon>
        <taxon>Fungi incertae sedis</taxon>
        <taxon>Microsporidia</taxon>
        <taxon>Ordosporidae</taxon>
        <taxon>Ordospora</taxon>
    </lineage>
</organism>
<dbReference type="GeneID" id="26261361"/>
<evidence type="ECO:0000313" key="10">
    <source>
        <dbReference type="Proteomes" id="UP000031056"/>
    </source>
</evidence>
<dbReference type="GO" id="GO:0004674">
    <property type="term" value="F:protein serine/threonine kinase activity"/>
    <property type="evidence" value="ECO:0007669"/>
    <property type="project" value="UniProtKB-KW"/>
</dbReference>
<keyword evidence="2 9" id="KW-0723">Serine/threonine-protein kinase</keyword>
<dbReference type="PROSITE" id="PS00108">
    <property type="entry name" value="PROTEIN_KINASE_ST"/>
    <property type="match status" value="1"/>
</dbReference>
<dbReference type="SMART" id="SM00220">
    <property type="entry name" value="S_TKc"/>
    <property type="match status" value="1"/>
</dbReference>
<dbReference type="InterPro" id="IPR017441">
    <property type="entry name" value="Protein_kinase_ATP_BS"/>
</dbReference>
<evidence type="ECO:0000256" key="4">
    <source>
        <dbReference type="ARBA" id="ARBA00022741"/>
    </source>
</evidence>
<protein>
    <submittedName>
        <fullName evidence="9">Serine/threonine protein kinase</fullName>
    </submittedName>
</protein>
<feature type="domain" description="Protein kinase" evidence="8">
    <location>
        <begin position="59"/>
        <end position="317"/>
    </location>
</feature>
<dbReference type="GO" id="GO:0035556">
    <property type="term" value="P:intracellular signal transduction"/>
    <property type="evidence" value="ECO:0007669"/>
    <property type="project" value="TreeGrafter"/>
</dbReference>